<name>A0A176Z0Y2_9BRAD</name>
<sequence>MAAEARPYRRIARRAAAVRRHAVCSAEAHGNIASQINIIEEQDAIVTWLDLIMCHQYGPRGF</sequence>
<keyword evidence="2" id="KW-1185">Reference proteome</keyword>
<reference evidence="1 2" key="1">
    <citation type="submission" date="2016-02" db="EMBL/GenBank/DDBJ databases">
        <title>Draft genome sequence of the strain BR 10247T Bradyrhizobium neotropicale isolated from nodules of Centrolobium paraense.</title>
        <authorList>
            <person name="Simoes-Araujo J.L."/>
            <person name="Barauna A.C."/>
            <person name="Silva K."/>
            <person name="Zilli J.E."/>
        </authorList>
    </citation>
    <scope>NUCLEOTIDE SEQUENCE [LARGE SCALE GENOMIC DNA]</scope>
    <source>
        <strain evidence="1 2">BR 10247</strain>
    </source>
</reference>
<dbReference type="Proteomes" id="UP000077173">
    <property type="component" value="Unassembled WGS sequence"/>
</dbReference>
<proteinExistence type="predicted"/>
<dbReference type="EMBL" id="LSEF01000080">
    <property type="protein sequence ID" value="OAF12755.1"/>
    <property type="molecule type" value="Genomic_DNA"/>
</dbReference>
<gene>
    <name evidence="1" type="ORF">AXW67_19235</name>
</gene>
<dbReference type="AlphaFoldDB" id="A0A176Z0Y2"/>
<accession>A0A176Z0Y2</accession>
<evidence type="ECO:0000313" key="1">
    <source>
        <dbReference type="EMBL" id="OAF12755.1"/>
    </source>
</evidence>
<protein>
    <submittedName>
        <fullName evidence="1">Uncharacterized protein</fullName>
    </submittedName>
</protein>
<organism evidence="1 2">
    <name type="scientific">Bradyrhizobium neotropicale</name>
    <dbReference type="NCBI Taxonomy" id="1497615"/>
    <lineage>
        <taxon>Bacteria</taxon>
        <taxon>Pseudomonadati</taxon>
        <taxon>Pseudomonadota</taxon>
        <taxon>Alphaproteobacteria</taxon>
        <taxon>Hyphomicrobiales</taxon>
        <taxon>Nitrobacteraceae</taxon>
        <taxon>Bradyrhizobium</taxon>
    </lineage>
</organism>
<evidence type="ECO:0000313" key="2">
    <source>
        <dbReference type="Proteomes" id="UP000077173"/>
    </source>
</evidence>
<comment type="caution">
    <text evidence="1">The sequence shown here is derived from an EMBL/GenBank/DDBJ whole genome shotgun (WGS) entry which is preliminary data.</text>
</comment>